<dbReference type="Pfam" id="PF07237">
    <property type="entry name" value="DUF1428"/>
    <property type="match status" value="1"/>
</dbReference>
<protein>
    <submittedName>
        <fullName evidence="1">RNA signal recognition particle 4.5S RNA</fullName>
    </submittedName>
</protein>
<dbReference type="Gene3D" id="3.30.70.100">
    <property type="match status" value="1"/>
</dbReference>
<evidence type="ECO:0000313" key="1">
    <source>
        <dbReference type="EMBL" id="KEJ89113.1"/>
    </source>
</evidence>
<comment type="caution">
    <text evidence="1">The sequence shown here is derived from an EMBL/GenBank/DDBJ whole genome shotgun (WGS) entry which is preliminary data.</text>
</comment>
<gene>
    <name evidence="1" type="ORF">DSW25_12885</name>
</gene>
<evidence type="ECO:0000313" key="2">
    <source>
        <dbReference type="Proteomes" id="UP000027734"/>
    </source>
</evidence>
<organism evidence="1 2">
    <name type="scientific">Sulfitobacter donghicola DSW-25 = KCTC 12864 = JCM 14565</name>
    <dbReference type="NCBI Taxonomy" id="1300350"/>
    <lineage>
        <taxon>Bacteria</taxon>
        <taxon>Pseudomonadati</taxon>
        <taxon>Pseudomonadota</taxon>
        <taxon>Alphaproteobacteria</taxon>
        <taxon>Rhodobacterales</taxon>
        <taxon>Roseobacteraceae</taxon>
        <taxon>Sulfitobacter</taxon>
    </lineage>
</organism>
<dbReference type="STRING" id="1300350.Z948_1023"/>
<dbReference type="InterPro" id="IPR011008">
    <property type="entry name" value="Dimeric_a/b-barrel"/>
</dbReference>
<dbReference type="eggNOG" id="COG5507">
    <property type="taxonomic scope" value="Bacteria"/>
</dbReference>
<dbReference type="InterPro" id="IPR009874">
    <property type="entry name" value="DUF1428"/>
</dbReference>
<dbReference type="PIRSF" id="PIRSF007028">
    <property type="entry name" value="UCP007028"/>
    <property type="match status" value="1"/>
</dbReference>
<dbReference type="OrthoDB" id="9792392at2"/>
<name>A0A073IFJ6_9RHOB</name>
<dbReference type="AlphaFoldDB" id="A0A073IFJ6"/>
<keyword evidence="2" id="KW-1185">Reference proteome</keyword>
<dbReference type="SUPFAM" id="SSF54909">
    <property type="entry name" value="Dimeric alpha+beta barrel"/>
    <property type="match status" value="1"/>
</dbReference>
<sequence length="115" mass="12497">MYVMSFVAAVPTDQKEAYLAHCVKAAEIFKSHGALRVVELWGDMVPEGEKTSFPLAVAAKEGETVVTGWQEWPDKATCDANIEKAMSDPRLAEMGALPFDGARMIYGGFDALVDV</sequence>
<reference evidence="1 2" key="1">
    <citation type="submission" date="2014-01" db="EMBL/GenBank/DDBJ databases">
        <title>Sulfitobacter donghicola JCM 14565 Genome Sequencing.</title>
        <authorList>
            <person name="Lai Q."/>
            <person name="Hong Z."/>
        </authorList>
    </citation>
    <scope>NUCLEOTIDE SEQUENCE [LARGE SCALE GENOMIC DNA]</scope>
    <source>
        <strain evidence="1 2">JCM 14565</strain>
    </source>
</reference>
<dbReference type="Proteomes" id="UP000027734">
    <property type="component" value="Unassembled WGS sequence"/>
</dbReference>
<dbReference type="EMBL" id="JAMC01000004">
    <property type="protein sequence ID" value="KEJ89113.1"/>
    <property type="molecule type" value="Genomic_DNA"/>
</dbReference>
<accession>A0A073IFJ6</accession>
<dbReference type="RefSeq" id="WP_025058466.1">
    <property type="nucleotide sequence ID" value="NZ_JAMC01000004.1"/>
</dbReference>
<proteinExistence type="predicted"/>